<evidence type="ECO:0000256" key="3">
    <source>
        <dbReference type="SAM" id="SignalP"/>
    </source>
</evidence>
<dbReference type="InterPro" id="IPR000421">
    <property type="entry name" value="FA58C"/>
</dbReference>
<dbReference type="InterPro" id="IPR054593">
    <property type="entry name" value="Beta-mannosidase-like_N2"/>
</dbReference>
<dbReference type="OrthoDB" id="9761519at2"/>
<dbReference type="EMBL" id="CP001472">
    <property type="protein sequence ID" value="ACO34516.1"/>
    <property type="molecule type" value="Genomic_DNA"/>
</dbReference>
<dbReference type="SUPFAM" id="SSF49785">
    <property type="entry name" value="Galactose-binding domain-like"/>
    <property type="match status" value="2"/>
</dbReference>
<evidence type="ECO:0000256" key="2">
    <source>
        <dbReference type="ARBA" id="ARBA00022801"/>
    </source>
</evidence>
<sequence length="1136" mass="124731">MHRSQLVVAAAAMLFIPVFAHAQSPATASASTPATLRSGFSTPPESARPRVWWHWMNGNISRQGIRLDLQWMHSIGLGGVTTIDASLSTPQVVKQRVVYMTPAWRSDFLYATRLLEQFDMKESIDSSPGWSETGGPWVRPSQGMKKYVWSTIVVQGGRRFDQKLPHPPSETGAFQDETIHDVLGSSSGDRTIPHYYEDSVVVAYRIPADDVPLASLHPQITASGGHPDYALLTDGNLTRTTSLAIPPQGQDAWIRYAFSHPVTIRAITLVTQNPDRIVSMIYGIAAPKKVLEASDNGQTWRTVARLDTGDSPETTISFAPVTARYFRVTFHRGIAPPPPAWAKGVDPRSFGLKAETAPTGYKIAELVLHTGARVNHFEQKAAFVPTAGLDRFPTPAYASDAAVRPADVIDLTSKVKTDGTLDWTPPPGRWAILRFGYSLLGITNHPATIESTGLEVDKLNGNDVHQYMEAYLDSYKSAVGAANMGARGITSVTNDSWEAGSENWTGDMIQQFRKLRGYNPIPWMPVLTGVVVGSPAQSDRFLWDFRQTIGDLIATQHFGVIQKVLDQWHLTHYCESDESGRAFVADGMRVKKHCQVPMGAMWTQTLSTNNVQYNYNADDRESASVAHIYGQNLTAAESMTAAADPWAWSPATLKPTADQEFLNGINRFFIHESAHQPLLNKKPGLTLGPFGQWFNRNETWAGEASPWIRYLARNSYMLQQGRFAADILYYYGQDTNLTALYHDRSPNLPNGYDFDYADADALLHVLGVNAAGEITTPGKVTYRILGLNQNSRHMSLPVLEAIHRLVMQGATVAGPKPTSDPSLSDDQAQFHALADQLFGDGTGIHHLGKGTVYAGSTVAEALVAMQAAPDFDCIPTVPGANVKFIHRKLPDGDIYFLDNRSDAPATVEASFRVDGRIPALWHSDTGSIDSVSYTIANGRTTLPLHFAPWGTVFVVFRGHTTKHSWTAPARDTEQLATLHGPWKVNFPPDWGAPPSITLDTLASWSDNPDSGVKYFSGTGTYTRTLQAPASWFRHGAHIWINLGVVRNLAEVSVNGESLGIVWHTPYRLDATSALHPGSNTLTIRVTNAWANRIIGDQQPNAAKKYTFTDYHPYHANSPLQPSGLLGPVTVDSVTTR</sequence>
<dbReference type="PANTHER" id="PTHR43817:SF1">
    <property type="entry name" value="HYDROLASE, FAMILY 43, PUTATIVE (AFU_ORTHOLOGUE AFUA_3G01660)-RELATED"/>
    <property type="match status" value="1"/>
</dbReference>
<dbReference type="STRING" id="240015.ACP_0775"/>
<feature type="domain" description="Beta-mannosidase-like galactose-binding" evidence="5">
    <location>
        <begin position="1020"/>
        <end position="1094"/>
    </location>
</feature>
<dbReference type="PANTHER" id="PTHR43817">
    <property type="entry name" value="GLYCOSYL HYDROLASE"/>
    <property type="match status" value="1"/>
</dbReference>
<dbReference type="NCBIfam" id="NF045579">
    <property type="entry name" value="rhamnoside_JR"/>
    <property type="match status" value="1"/>
</dbReference>
<dbReference type="Pfam" id="PF17132">
    <property type="entry name" value="Glyco_hydro_106"/>
    <property type="match status" value="1"/>
</dbReference>
<feature type="signal peptide" evidence="3">
    <location>
        <begin position="1"/>
        <end position="22"/>
    </location>
</feature>
<evidence type="ECO:0000259" key="4">
    <source>
        <dbReference type="Pfam" id="PF00754"/>
    </source>
</evidence>
<evidence type="ECO:0000259" key="5">
    <source>
        <dbReference type="Pfam" id="PF22666"/>
    </source>
</evidence>
<reference evidence="6 7" key="1">
    <citation type="journal article" date="2009" name="Appl. Environ. Microbiol.">
        <title>Three genomes from the phylum Acidobacteria provide insight into the lifestyles of these microorganisms in soils.</title>
        <authorList>
            <person name="Ward N.L."/>
            <person name="Challacombe J.F."/>
            <person name="Janssen P.H."/>
            <person name="Henrissat B."/>
            <person name="Coutinho P.M."/>
            <person name="Wu M."/>
            <person name="Xie G."/>
            <person name="Haft D.H."/>
            <person name="Sait M."/>
            <person name="Badger J."/>
            <person name="Barabote R.D."/>
            <person name="Bradley B."/>
            <person name="Brettin T.S."/>
            <person name="Brinkac L.M."/>
            <person name="Bruce D."/>
            <person name="Creasy T."/>
            <person name="Daugherty S.C."/>
            <person name="Davidsen T.M."/>
            <person name="DeBoy R.T."/>
            <person name="Detter J.C."/>
            <person name="Dodson R.J."/>
            <person name="Durkin A.S."/>
            <person name="Ganapathy A."/>
            <person name="Gwinn-Giglio M."/>
            <person name="Han C.S."/>
            <person name="Khouri H."/>
            <person name="Kiss H."/>
            <person name="Kothari S.P."/>
            <person name="Madupu R."/>
            <person name="Nelson K.E."/>
            <person name="Nelson W.C."/>
            <person name="Paulsen I."/>
            <person name="Penn K."/>
            <person name="Ren Q."/>
            <person name="Rosovitz M.J."/>
            <person name="Selengut J.D."/>
            <person name="Shrivastava S."/>
            <person name="Sullivan S.A."/>
            <person name="Tapia R."/>
            <person name="Thompson L.S."/>
            <person name="Watkins K.L."/>
            <person name="Yang Q."/>
            <person name="Yu C."/>
            <person name="Zafar N."/>
            <person name="Zhou L."/>
            <person name="Kuske C.R."/>
        </authorList>
    </citation>
    <scope>NUCLEOTIDE SEQUENCE [LARGE SCALE GENOMIC DNA]</scope>
    <source>
        <strain evidence="7">ATCC 51196 / DSM 11244 / BCRC 80197 / JCM 7670 / NBRC 15755 / NCIMB 13165 / 161</strain>
    </source>
</reference>
<keyword evidence="1 3" id="KW-0732">Signal</keyword>
<keyword evidence="7" id="KW-1185">Reference proteome</keyword>
<accession>C1F2B3</accession>
<proteinExistence type="predicted"/>
<dbReference type="Proteomes" id="UP000002207">
    <property type="component" value="Chromosome"/>
</dbReference>
<evidence type="ECO:0000256" key="1">
    <source>
        <dbReference type="ARBA" id="ARBA00022729"/>
    </source>
</evidence>
<dbReference type="Gene3D" id="2.60.120.260">
    <property type="entry name" value="Galactose-binding domain-like"/>
    <property type="match status" value="2"/>
</dbReference>
<dbReference type="InParanoid" id="C1F2B3"/>
<dbReference type="AlphaFoldDB" id="C1F2B3"/>
<protein>
    <submittedName>
        <fullName evidence="6">F5/8 type C domain/sugar binding domain protein</fullName>
    </submittedName>
</protein>
<dbReference type="KEGG" id="aca:ACP_0775"/>
<dbReference type="RefSeq" id="WP_015895946.1">
    <property type="nucleotide sequence ID" value="NC_012483.1"/>
</dbReference>
<dbReference type="eggNOG" id="COG3250">
    <property type="taxonomic scope" value="Bacteria"/>
</dbReference>
<evidence type="ECO:0000313" key="6">
    <source>
        <dbReference type="EMBL" id="ACO34516.1"/>
    </source>
</evidence>
<keyword evidence="2" id="KW-0378">Hydrolase</keyword>
<dbReference type="CAZy" id="GH106">
    <property type="family name" value="Glycoside Hydrolase Family 106"/>
</dbReference>
<dbReference type="HOGENOM" id="CLU_003772_2_1_0"/>
<dbReference type="GO" id="GO:0004553">
    <property type="term" value="F:hydrolase activity, hydrolyzing O-glycosyl compounds"/>
    <property type="evidence" value="ECO:0007669"/>
    <property type="project" value="UniProtKB-ARBA"/>
</dbReference>
<evidence type="ECO:0000313" key="7">
    <source>
        <dbReference type="Proteomes" id="UP000002207"/>
    </source>
</evidence>
<dbReference type="Pfam" id="PF00754">
    <property type="entry name" value="F5_F8_type_C"/>
    <property type="match status" value="1"/>
</dbReference>
<organism evidence="6 7">
    <name type="scientific">Acidobacterium capsulatum (strain ATCC 51196 / DSM 11244 / BCRC 80197 / JCM 7670 / NBRC 15755 / NCIMB 13165 / 161)</name>
    <dbReference type="NCBI Taxonomy" id="240015"/>
    <lineage>
        <taxon>Bacteria</taxon>
        <taxon>Pseudomonadati</taxon>
        <taxon>Acidobacteriota</taxon>
        <taxon>Terriglobia</taxon>
        <taxon>Terriglobales</taxon>
        <taxon>Acidobacteriaceae</taxon>
        <taxon>Acidobacterium</taxon>
    </lineage>
</organism>
<dbReference type="InterPro" id="IPR008979">
    <property type="entry name" value="Galactose-bd-like_sf"/>
</dbReference>
<feature type="chain" id="PRO_5002907069" evidence="3">
    <location>
        <begin position="23"/>
        <end position="1136"/>
    </location>
</feature>
<name>C1F2B3_ACIC5</name>
<gene>
    <name evidence="6" type="ordered locus">ACP_0775</name>
</gene>
<feature type="domain" description="F5/8 type C" evidence="4">
    <location>
        <begin position="223"/>
        <end position="331"/>
    </location>
</feature>
<dbReference type="Pfam" id="PF22666">
    <property type="entry name" value="Glyco_hydro_2_N2"/>
    <property type="match status" value="1"/>
</dbReference>